<accession>A0A8G2IUN3</accession>
<sequence>MANHPHDQVCVDQNAIKSTPILFNDWKIDLISGVLSWPQSIDHSSMVHPIRSNSFVHQWLFEDGGTCIVEVSDIDPAFVAAYLTTQKRNPQMTVRASVFFRFLGCVGVPENYFPSIGNEIRVNSKGTLK</sequence>
<evidence type="ECO:0000313" key="2">
    <source>
        <dbReference type="Proteomes" id="UP000291866"/>
    </source>
</evidence>
<reference evidence="1 2" key="1">
    <citation type="submission" date="2019-02" db="EMBL/GenBank/DDBJ databases">
        <title>The competitiveness to form nodules shapes the capacities of Rhizobium leguminosarum sv viciae communities to promote symbiosis with specific hosts.</title>
        <authorList>
            <person name="Boivin S."/>
            <person name="Lepetit M."/>
        </authorList>
    </citation>
    <scope>NUCLEOTIDE SEQUENCE [LARGE SCALE GENOMIC DNA]</scope>
    <source>
        <strain evidence="1 2">SPF4F3</strain>
    </source>
</reference>
<organism evidence="1 2">
    <name type="scientific">Rhizobium leguminosarum bv. viciae</name>
    <dbReference type="NCBI Taxonomy" id="387"/>
    <lineage>
        <taxon>Bacteria</taxon>
        <taxon>Pseudomonadati</taxon>
        <taxon>Pseudomonadota</taxon>
        <taxon>Alphaproteobacteria</taxon>
        <taxon>Hyphomicrobiales</taxon>
        <taxon>Rhizobiaceae</taxon>
        <taxon>Rhizobium/Agrobacterium group</taxon>
        <taxon>Rhizobium</taxon>
    </lineage>
</organism>
<dbReference type="Proteomes" id="UP000291866">
    <property type="component" value="Unassembled WGS sequence"/>
</dbReference>
<evidence type="ECO:0000313" key="1">
    <source>
        <dbReference type="EMBL" id="TBX89049.1"/>
    </source>
</evidence>
<dbReference type="AlphaFoldDB" id="A0A8G2IUN3"/>
<protein>
    <submittedName>
        <fullName evidence="1">Uncharacterized protein</fullName>
    </submittedName>
</protein>
<name>A0A8G2IUN3_RHILV</name>
<dbReference type="EMBL" id="SJLU01000014">
    <property type="protein sequence ID" value="TBX89049.1"/>
    <property type="molecule type" value="Genomic_DNA"/>
</dbReference>
<proteinExistence type="predicted"/>
<dbReference type="RefSeq" id="WP_018483816.1">
    <property type="nucleotide sequence ID" value="NZ_SJLU01000014.1"/>
</dbReference>
<comment type="caution">
    <text evidence="1">The sequence shown here is derived from an EMBL/GenBank/DDBJ whole genome shotgun (WGS) entry which is preliminary data.</text>
</comment>
<gene>
    <name evidence="1" type="ORF">E0H31_25580</name>
</gene>